<evidence type="ECO:0000313" key="3">
    <source>
        <dbReference type="Proteomes" id="UP001383192"/>
    </source>
</evidence>
<evidence type="ECO:0000313" key="2">
    <source>
        <dbReference type="EMBL" id="KAK7030492.1"/>
    </source>
</evidence>
<sequence>MVGEDYWSVHKQGKRPAIEYLVPEIQKQTPVTFGLEFCPDAAELLRTGRRVSQTDAVHYQQLIRSTEQYALFLRSQIENFHRALSKVEGNKKKYQSLFSPLRKIPPEVLSRIMSFVPMPSVFSADLSGCKSWPATLSGVCYHWREVVLSTPHLWTEVHIELDPKAKYSSALVENLRLHLERSKAVPLNVSILYSGHGALDTFTPSGSQVIMILLNGGSEWSELRFSGFGARYSDISQFFRLFDKKLASLEHMEVATGSDGRRNPSVLHLMQGYPSTLHALSIHRSNRFPLPSFPQLPFPFEQITHLQLDNSLKVALAFIERCHNLQFAHITVVAPRDEDPDHDVDNPCASNRDDAATRKMYPLCHLPFLDDLTLQIRDLQTTHEELPMLPLYRLFYSISAPRLSSLVLASDATTHERDPLMDAFLEKGLRELVSRSSPPLRRLYSVRIPFTAGSMLRLLEQMPILEELGIRELPGGETKRYEEEPHMYALTSAPMAANDILKPSFLEAFKPIWKSKEPNLLLTKLRHVDFQFPEARMLNSIIKLFELRMAVPGSRLRSAMIKVEQSGTDGEVIANLKSLQDAGFAVRLWSPNHRLGYMNGAKSAAMPRLD</sequence>
<feature type="domain" description="F-box" evidence="1">
    <location>
        <begin position="98"/>
        <end position="157"/>
    </location>
</feature>
<name>A0AAW0BV13_9AGAR</name>
<dbReference type="PROSITE" id="PS50181">
    <property type="entry name" value="FBOX"/>
    <property type="match status" value="1"/>
</dbReference>
<accession>A0AAW0BV13</accession>
<dbReference type="InterPro" id="IPR001810">
    <property type="entry name" value="F-box_dom"/>
</dbReference>
<dbReference type="SUPFAM" id="SSF81383">
    <property type="entry name" value="F-box domain"/>
    <property type="match status" value="1"/>
</dbReference>
<keyword evidence="3" id="KW-1185">Reference proteome</keyword>
<proteinExistence type="predicted"/>
<dbReference type="EMBL" id="JAYKXP010000075">
    <property type="protein sequence ID" value="KAK7030492.1"/>
    <property type="molecule type" value="Genomic_DNA"/>
</dbReference>
<protein>
    <recommendedName>
        <fullName evidence="1">F-box domain-containing protein</fullName>
    </recommendedName>
</protein>
<gene>
    <name evidence="2" type="ORF">VNI00_014081</name>
</gene>
<dbReference type="Gene3D" id="1.20.1280.50">
    <property type="match status" value="1"/>
</dbReference>
<dbReference type="AlphaFoldDB" id="A0AAW0BV13"/>
<reference evidence="2 3" key="1">
    <citation type="submission" date="2024-01" db="EMBL/GenBank/DDBJ databases">
        <title>A draft genome for a cacao thread blight-causing isolate of Paramarasmius palmivorus.</title>
        <authorList>
            <person name="Baruah I.K."/>
            <person name="Bukari Y."/>
            <person name="Amoako-Attah I."/>
            <person name="Meinhardt L.W."/>
            <person name="Bailey B.A."/>
            <person name="Cohen S.P."/>
        </authorList>
    </citation>
    <scope>NUCLEOTIDE SEQUENCE [LARGE SCALE GENOMIC DNA]</scope>
    <source>
        <strain evidence="2 3">GH-12</strain>
    </source>
</reference>
<dbReference type="InterPro" id="IPR036047">
    <property type="entry name" value="F-box-like_dom_sf"/>
</dbReference>
<evidence type="ECO:0000259" key="1">
    <source>
        <dbReference type="PROSITE" id="PS50181"/>
    </source>
</evidence>
<dbReference type="Proteomes" id="UP001383192">
    <property type="component" value="Unassembled WGS sequence"/>
</dbReference>
<comment type="caution">
    <text evidence="2">The sequence shown here is derived from an EMBL/GenBank/DDBJ whole genome shotgun (WGS) entry which is preliminary data.</text>
</comment>
<organism evidence="2 3">
    <name type="scientific">Paramarasmius palmivorus</name>
    <dbReference type="NCBI Taxonomy" id="297713"/>
    <lineage>
        <taxon>Eukaryota</taxon>
        <taxon>Fungi</taxon>
        <taxon>Dikarya</taxon>
        <taxon>Basidiomycota</taxon>
        <taxon>Agaricomycotina</taxon>
        <taxon>Agaricomycetes</taxon>
        <taxon>Agaricomycetidae</taxon>
        <taxon>Agaricales</taxon>
        <taxon>Marasmiineae</taxon>
        <taxon>Marasmiaceae</taxon>
        <taxon>Paramarasmius</taxon>
    </lineage>
</organism>